<reference evidence="2" key="1">
    <citation type="journal article" date="2022" name="Mol. Ecol. Resour.">
        <title>The genomes of chicory, endive, great burdock and yacon provide insights into Asteraceae palaeo-polyploidization history and plant inulin production.</title>
        <authorList>
            <person name="Fan W."/>
            <person name="Wang S."/>
            <person name="Wang H."/>
            <person name="Wang A."/>
            <person name="Jiang F."/>
            <person name="Liu H."/>
            <person name="Zhao H."/>
            <person name="Xu D."/>
            <person name="Zhang Y."/>
        </authorList>
    </citation>
    <scope>NUCLEOTIDE SEQUENCE [LARGE SCALE GENOMIC DNA]</scope>
    <source>
        <strain evidence="2">cv. Niubang</strain>
    </source>
</reference>
<sequence>MVQCCSTWNTFWSSLELHLHMIERLYKGEPRACPRLLLVTTSTYDREAVQETDSDISDCFASAPSRRILREFNFLVPLIPRFFFDFDIRFQFSTDGFDFDLRFRLSTVGVRWRLQVQLVSVSLS</sequence>
<dbReference type="Proteomes" id="UP001055879">
    <property type="component" value="Linkage Group LG16"/>
</dbReference>
<reference evidence="1 2" key="2">
    <citation type="journal article" date="2022" name="Mol. Ecol. Resour.">
        <title>The genomes of chicory, endive, great burdock and yacon provide insights into Asteraceae paleo-polyploidization history and plant inulin production.</title>
        <authorList>
            <person name="Fan W."/>
            <person name="Wang S."/>
            <person name="Wang H."/>
            <person name="Wang A."/>
            <person name="Jiang F."/>
            <person name="Liu H."/>
            <person name="Zhao H."/>
            <person name="Xu D."/>
            <person name="Zhang Y."/>
        </authorList>
    </citation>
    <scope>NUCLEOTIDE SEQUENCE [LARGE SCALE GENOMIC DNA]</scope>
    <source>
        <strain evidence="2">cv. Niubang</strain>
    </source>
</reference>
<comment type="caution">
    <text evidence="1">The sequence shown here is derived from an EMBL/GenBank/DDBJ whole genome shotgun (WGS) entry which is preliminary data.</text>
</comment>
<accession>A0ACB8XP56</accession>
<dbReference type="EMBL" id="CM042062">
    <property type="protein sequence ID" value="KAI3669823.1"/>
    <property type="molecule type" value="Genomic_DNA"/>
</dbReference>
<name>A0ACB8XP56_ARCLA</name>
<organism evidence="1 2">
    <name type="scientific">Arctium lappa</name>
    <name type="common">Greater burdock</name>
    <name type="synonym">Lappa major</name>
    <dbReference type="NCBI Taxonomy" id="4217"/>
    <lineage>
        <taxon>Eukaryota</taxon>
        <taxon>Viridiplantae</taxon>
        <taxon>Streptophyta</taxon>
        <taxon>Embryophyta</taxon>
        <taxon>Tracheophyta</taxon>
        <taxon>Spermatophyta</taxon>
        <taxon>Magnoliopsida</taxon>
        <taxon>eudicotyledons</taxon>
        <taxon>Gunneridae</taxon>
        <taxon>Pentapetalae</taxon>
        <taxon>asterids</taxon>
        <taxon>campanulids</taxon>
        <taxon>Asterales</taxon>
        <taxon>Asteraceae</taxon>
        <taxon>Carduoideae</taxon>
        <taxon>Cardueae</taxon>
        <taxon>Arctiinae</taxon>
        <taxon>Arctium</taxon>
    </lineage>
</organism>
<evidence type="ECO:0000313" key="2">
    <source>
        <dbReference type="Proteomes" id="UP001055879"/>
    </source>
</evidence>
<proteinExistence type="predicted"/>
<keyword evidence="2" id="KW-1185">Reference proteome</keyword>
<evidence type="ECO:0000313" key="1">
    <source>
        <dbReference type="EMBL" id="KAI3669823.1"/>
    </source>
</evidence>
<gene>
    <name evidence="1" type="ORF">L6452_41244</name>
</gene>
<protein>
    <submittedName>
        <fullName evidence="1">Uncharacterized protein</fullName>
    </submittedName>
</protein>